<dbReference type="PANTHER" id="PTHR47314:SF1">
    <property type="entry name" value="MALTOSE_MALTODEXTRIN TRANSPORT SYSTEM PERMEASE PROTEIN MALF"/>
    <property type="match status" value="1"/>
</dbReference>
<evidence type="ECO:0000256" key="5">
    <source>
        <dbReference type="ARBA" id="ARBA00022597"/>
    </source>
</evidence>
<feature type="transmembrane region" description="Helical" evidence="9">
    <location>
        <begin position="212"/>
        <end position="236"/>
    </location>
</feature>
<dbReference type="AlphaFoldDB" id="A0A343JEG0"/>
<dbReference type="InterPro" id="IPR035906">
    <property type="entry name" value="MetI-like_sf"/>
</dbReference>
<feature type="transmembrane region" description="Helical" evidence="9">
    <location>
        <begin position="359"/>
        <end position="381"/>
    </location>
</feature>
<keyword evidence="7 9" id="KW-1133">Transmembrane helix</keyword>
<evidence type="ECO:0000256" key="1">
    <source>
        <dbReference type="ARBA" id="ARBA00004651"/>
    </source>
</evidence>
<dbReference type="GO" id="GO:1990060">
    <property type="term" value="C:maltose transport complex"/>
    <property type="evidence" value="ECO:0007669"/>
    <property type="project" value="TreeGrafter"/>
</dbReference>
<feature type="transmembrane region" description="Helical" evidence="9">
    <location>
        <begin position="416"/>
        <end position="436"/>
    </location>
</feature>
<evidence type="ECO:0000256" key="6">
    <source>
        <dbReference type="ARBA" id="ARBA00022692"/>
    </source>
</evidence>
<dbReference type="EMBL" id="CP016786">
    <property type="protein sequence ID" value="ASW43918.1"/>
    <property type="molecule type" value="Genomic_DNA"/>
</dbReference>
<dbReference type="KEGG" id="cia:BEN51_10610"/>
<keyword evidence="6 9" id="KW-0812">Transmembrane</keyword>
<feature type="transmembrane region" description="Helical" evidence="9">
    <location>
        <begin position="29"/>
        <end position="49"/>
    </location>
</feature>
<dbReference type="PROSITE" id="PS50928">
    <property type="entry name" value="ABC_TM1"/>
    <property type="match status" value="1"/>
</dbReference>
<dbReference type="Proteomes" id="UP000264883">
    <property type="component" value="Chromosome"/>
</dbReference>
<dbReference type="SUPFAM" id="SSF161098">
    <property type="entry name" value="MetI-like"/>
    <property type="match status" value="1"/>
</dbReference>
<comment type="subcellular location">
    <subcellularLocation>
        <location evidence="1 9">Cell membrane</location>
        <topology evidence="1 9">Multi-pass membrane protein</topology>
    </subcellularLocation>
</comment>
<gene>
    <name evidence="12" type="ORF">BEN51_10610</name>
</gene>
<evidence type="ECO:0000259" key="11">
    <source>
        <dbReference type="PROSITE" id="PS50928"/>
    </source>
</evidence>
<feature type="transmembrane region" description="Helical" evidence="9">
    <location>
        <begin position="304"/>
        <end position="326"/>
    </location>
</feature>
<comment type="function">
    <text evidence="10">Part of the ABC transporter complex MalEFGK involved in maltose/maltodextrin import. Probably responsible for the translocation of the substrate across the membrane.</text>
</comment>
<organism evidence="12 13">
    <name type="scientific">Clostridium isatidis</name>
    <dbReference type="NCBI Taxonomy" id="182773"/>
    <lineage>
        <taxon>Bacteria</taxon>
        <taxon>Bacillati</taxon>
        <taxon>Bacillota</taxon>
        <taxon>Clostridia</taxon>
        <taxon>Eubacteriales</taxon>
        <taxon>Clostridiaceae</taxon>
        <taxon>Clostridium</taxon>
    </lineage>
</organism>
<proteinExistence type="inferred from homology"/>
<evidence type="ECO:0000256" key="3">
    <source>
        <dbReference type="ARBA" id="ARBA00022448"/>
    </source>
</evidence>
<feature type="domain" description="ABC transmembrane type-1" evidence="11">
    <location>
        <begin position="213"/>
        <end position="435"/>
    </location>
</feature>
<dbReference type="GO" id="GO:0015423">
    <property type="term" value="F:ABC-type maltose transporter activity"/>
    <property type="evidence" value="ECO:0007669"/>
    <property type="project" value="TreeGrafter"/>
</dbReference>
<evidence type="ECO:0000256" key="4">
    <source>
        <dbReference type="ARBA" id="ARBA00022475"/>
    </source>
</evidence>
<keyword evidence="5 10" id="KW-0762">Sugar transport</keyword>
<dbReference type="GO" id="GO:0042956">
    <property type="term" value="P:maltodextrin transmembrane transport"/>
    <property type="evidence" value="ECO:0007669"/>
    <property type="project" value="TreeGrafter"/>
</dbReference>
<keyword evidence="8 9" id="KW-0472">Membrane</keyword>
<evidence type="ECO:0000256" key="2">
    <source>
        <dbReference type="ARBA" id="ARBA00009047"/>
    </source>
</evidence>
<accession>A0A343JEG0</accession>
<dbReference type="Gene3D" id="1.10.3720.10">
    <property type="entry name" value="MetI-like"/>
    <property type="match status" value="1"/>
</dbReference>
<evidence type="ECO:0000313" key="12">
    <source>
        <dbReference type="EMBL" id="ASW43918.1"/>
    </source>
</evidence>
<dbReference type="InterPro" id="IPR000515">
    <property type="entry name" value="MetI-like"/>
</dbReference>
<keyword evidence="4 10" id="KW-1003">Cell membrane</keyword>
<evidence type="ECO:0000256" key="9">
    <source>
        <dbReference type="RuleBase" id="RU363032"/>
    </source>
</evidence>
<dbReference type="RefSeq" id="WP_119866052.1">
    <property type="nucleotide sequence ID" value="NZ_CP016786.1"/>
</dbReference>
<sequence length="445" mass="50619">MKRKKALILSIFFWGSGQFFICKQRLKGLILFAFQLLMISIELFSGYWLEYFAGYVKDFSIRLHGGFFTKGFWGLITLGEKAGGKYGDHSTMLLINGVIALFTLVIFIAVYIFNLKDAYQTAKGIEESGEYISSKDYFIKFKNKNFPYLILMPIGAAFLFVVIMPIIFSILTAFLNYNRDHLPPGKLLDWVGLANFKKIFTVPIWSKTFIKVLAWTITWTLVSTLSSYFLGLLQAIILNHKGVKFKKLFRTILILPWAIPQMISLLVFRNLLNGQFGPLNSFLLKLGIISENIPFLSDPNIAKVTVLVVNLWLGFPVFMVMMLGVLSNLDKSLYEAAYIDGADKFQAFMKITLPLVFKATLPNLIMSMAANFNSFGAIYFLTQGGPINEKMQFAGDTDILISWIYKLTLNQQMYDIAAVMSVLLFIIIGAVSYWNFRRTVAFKEL</sequence>
<dbReference type="PANTHER" id="PTHR47314">
    <property type="entry name" value="MALTOSE/MALTODEXTRIN TRANSPORT SYSTEM PERMEASE PROTEIN MALF"/>
    <property type="match status" value="1"/>
</dbReference>
<dbReference type="OrthoDB" id="9778687at2"/>
<keyword evidence="3 9" id="KW-0813">Transport</keyword>
<evidence type="ECO:0000256" key="7">
    <source>
        <dbReference type="ARBA" id="ARBA00022989"/>
    </source>
</evidence>
<dbReference type="CDD" id="cd06261">
    <property type="entry name" value="TM_PBP2"/>
    <property type="match status" value="1"/>
</dbReference>
<dbReference type="SUPFAM" id="SSF160964">
    <property type="entry name" value="MalF N-terminal region-like"/>
    <property type="match status" value="1"/>
</dbReference>
<evidence type="ECO:0000256" key="8">
    <source>
        <dbReference type="ARBA" id="ARBA00023136"/>
    </source>
</evidence>
<name>A0A343JEG0_9CLOT</name>
<dbReference type="Pfam" id="PF00528">
    <property type="entry name" value="BPD_transp_1"/>
    <property type="match status" value="1"/>
</dbReference>
<feature type="transmembrane region" description="Helical" evidence="9">
    <location>
        <begin position="248"/>
        <end position="268"/>
    </location>
</feature>
<evidence type="ECO:0000313" key="13">
    <source>
        <dbReference type="Proteomes" id="UP000264883"/>
    </source>
</evidence>
<reference evidence="12 13" key="1">
    <citation type="submission" date="2016-08" db="EMBL/GenBank/DDBJ databases">
        <title>Complete Genome Sequence Of The Indigo Reducing Clostridium isatidis DSM15098.</title>
        <authorList>
            <person name="Little G.T."/>
            <person name="Minton N.P."/>
        </authorList>
    </citation>
    <scope>NUCLEOTIDE SEQUENCE [LARGE SCALE GENOMIC DNA]</scope>
    <source>
        <strain evidence="12 13">DSM 15098</strain>
    </source>
</reference>
<feature type="transmembrane region" description="Helical" evidence="9">
    <location>
        <begin position="91"/>
        <end position="113"/>
    </location>
</feature>
<comment type="similarity">
    <text evidence="2 10">Belongs to the binding-protein-dependent transport system permease family. MalFG subfamily.</text>
</comment>
<keyword evidence="13" id="KW-1185">Reference proteome</keyword>
<protein>
    <recommendedName>
        <fullName evidence="10">Maltose/maltodextrin transport system permease protein</fullName>
    </recommendedName>
</protein>
<evidence type="ECO:0000256" key="10">
    <source>
        <dbReference type="RuleBase" id="RU367050"/>
    </source>
</evidence>
<feature type="transmembrane region" description="Helical" evidence="9">
    <location>
        <begin position="148"/>
        <end position="175"/>
    </location>
</feature>